<keyword evidence="1" id="KW-1133">Transmembrane helix</keyword>
<dbReference type="EMBL" id="OZ034817">
    <property type="protein sequence ID" value="CAL1382415.1"/>
    <property type="molecule type" value="Genomic_DNA"/>
</dbReference>
<evidence type="ECO:0000313" key="2">
    <source>
        <dbReference type="EMBL" id="CAL1382415.1"/>
    </source>
</evidence>
<accession>A0AAV2EA71</accession>
<dbReference type="AlphaFoldDB" id="A0AAV2EA71"/>
<feature type="transmembrane region" description="Helical" evidence="1">
    <location>
        <begin position="97"/>
        <end position="119"/>
    </location>
</feature>
<evidence type="ECO:0000313" key="3">
    <source>
        <dbReference type="Proteomes" id="UP001497516"/>
    </source>
</evidence>
<gene>
    <name evidence="2" type="ORF">LTRI10_LOCUS23742</name>
</gene>
<evidence type="ECO:0000256" key="1">
    <source>
        <dbReference type="SAM" id="Phobius"/>
    </source>
</evidence>
<dbReference type="PANTHER" id="PTHR47481:SF43">
    <property type="entry name" value="RETROTRANSPOSON COPIA-LIKE N-TERMINAL DOMAIN-CONTAINING PROTEIN"/>
    <property type="match status" value="1"/>
</dbReference>
<dbReference type="Proteomes" id="UP001497516">
    <property type="component" value="Chromosome 4"/>
</dbReference>
<sequence length="166" mass="18299">MTLLCGLDLLKFLDNTHPQPTATTPAAECIRWFRQDQLLLHAILTSMSSTVSPYVSAARSSHEAWSTLERMFASQSRQRVIILKTKLSRETITRSPFIFMIALPILKLILLLSACLTLWPLPPLHSPLLVVGLIPRCFITTPASLIVPPPLLITATTLTLGAQAFG</sequence>
<keyword evidence="3" id="KW-1185">Reference proteome</keyword>
<organism evidence="2 3">
    <name type="scientific">Linum trigynum</name>
    <dbReference type="NCBI Taxonomy" id="586398"/>
    <lineage>
        <taxon>Eukaryota</taxon>
        <taxon>Viridiplantae</taxon>
        <taxon>Streptophyta</taxon>
        <taxon>Embryophyta</taxon>
        <taxon>Tracheophyta</taxon>
        <taxon>Spermatophyta</taxon>
        <taxon>Magnoliopsida</taxon>
        <taxon>eudicotyledons</taxon>
        <taxon>Gunneridae</taxon>
        <taxon>Pentapetalae</taxon>
        <taxon>rosids</taxon>
        <taxon>fabids</taxon>
        <taxon>Malpighiales</taxon>
        <taxon>Linaceae</taxon>
        <taxon>Linum</taxon>
    </lineage>
</organism>
<dbReference type="Pfam" id="PF14223">
    <property type="entry name" value="Retrotran_gag_2"/>
    <property type="match status" value="1"/>
</dbReference>
<keyword evidence="1" id="KW-0812">Transmembrane</keyword>
<protein>
    <submittedName>
        <fullName evidence="2">Uncharacterized protein</fullName>
    </submittedName>
</protein>
<name>A0AAV2EA71_9ROSI</name>
<proteinExistence type="predicted"/>
<dbReference type="PANTHER" id="PTHR47481">
    <property type="match status" value="1"/>
</dbReference>
<reference evidence="2 3" key="1">
    <citation type="submission" date="2024-04" db="EMBL/GenBank/DDBJ databases">
        <authorList>
            <person name="Fracassetti M."/>
        </authorList>
    </citation>
    <scope>NUCLEOTIDE SEQUENCE [LARGE SCALE GENOMIC DNA]</scope>
</reference>
<keyword evidence="1" id="KW-0472">Membrane</keyword>